<reference evidence="8 9" key="1">
    <citation type="submission" date="2013-11" db="EMBL/GenBank/DDBJ databases">
        <title>Genome sequencing of Stegodyphus mimosarum.</title>
        <authorList>
            <person name="Bechsgaard J."/>
        </authorList>
    </citation>
    <scope>NUCLEOTIDE SEQUENCE [LARGE SCALE GENOMIC DNA]</scope>
</reference>
<dbReference type="EMBL" id="KK113268">
    <property type="protein sequence ID" value="KFM59754.1"/>
    <property type="molecule type" value="Genomic_DNA"/>
</dbReference>
<evidence type="ECO:0000313" key="8">
    <source>
        <dbReference type="EMBL" id="KFM59754.1"/>
    </source>
</evidence>
<evidence type="ECO:0000256" key="2">
    <source>
        <dbReference type="ARBA" id="ARBA00006565"/>
    </source>
</evidence>
<evidence type="ECO:0000256" key="5">
    <source>
        <dbReference type="ARBA" id="ARBA00023136"/>
    </source>
</evidence>
<keyword evidence="3 6" id="KW-0812">Transmembrane</keyword>
<evidence type="ECO:0000256" key="3">
    <source>
        <dbReference type="ARBA" id="ARBA00022692"/>
    </source>
</evidence>
<organism evidence="8 9">
    <name type="scientific">Stegodyphus mimosarum</name>
    <name type="common">African social velvet spider</name>
    <dbReference type="NCBI Taxonomy" id="407821"/>
    <lineage>
        <taxon>Eukaryota</taxon>
        <taxon>Metazoa</taxon>
        <taxon>Ecdysozoa</taxon>
        <taxon>Arthropoda</taxon>
        <taxon>Chelicerata</taxon>
        <taxon>Arachnida</taxon>
        <taxon>Araneae</taxon>
        <taxon>Araneomorphae</taxon>
        <taxon>Entelegynae</taxon>
        <taxon>Eresoidea</taxon>
        <taxon>Eresidae</taxon>
        <taxon>Stegodyphus</taxon>
    </lineage>
</organism>
<keyword evidence="9" id="KW-1185">Reference proteome</keyword>
<dbReference type="PANTHER" id="PTHR21324:SF2">
    <property type="entry name" value="EG:22E5.9 PROTEIN"/>
    <property type="match status" value="1"/>
</dbReference>
<dbReference type="Pfam" id="PF10277">
    <property type="entry name" value="Frag1"/>
    <property type="match status" value="1"/>
</dbReference>
<dbReference type="InterPro" id="IPR050911">
    <property type="entry name" value="DRAM/TMEM150_Autophagy_Mod"/>
</dbReference>
<feature type="transmembrane region" description="Helical" evidence="6">
    <location>
        <begin position="12"/>
        <end position="34"/>
    </location>
</feature>
<dbReference type="OMA" id="EWILAVM"/>
<evidence type="ECO:0000256" key="1">
    <source>
        <dbReference type="ARBA" id="ARBA00004127"/>
    </source>
</evidence>
<dbReference type="OrthoDB" id="191706at2759"/>
<dbReference type="PANTHER" id="PTHR21324">
    <property type="entry name" value="FASTING-INDUCIBLE INTEGRAL MEMBRANE PROTEIN TM6P1-RELATED"/>
    <property type="match status" value="1"/>
</dbReference>
<proteinExistence type="inferred from homology"/>
<comment type="subcellular location">
    <subcellularLocation>
        <location evidence="1">Endomembrane system</location>
        <topology evidence="1">Multi-pass membrane protein</topology>
    </subcellularLocation>
</comment>
<evidence type="ECO:0000256" key="6">
    <source>
        <dbReference type="SAM" id="Phobius"/>
    </source>
</evidence>
<protein>
    <submittedName>
        <fullName evidence="8">DNA damage-regulated autophagy modulator protein 1</fullName>
    </submittedName>
</protein>
<feature type="domain" description="CWH43-like N-terminal" evidence="7">
    <location>
        <begin position="12"/>
        <end position="230"/>
    </location>
</feature>
<feature type="non-terminal residue" evidence="8">
    <location>
        <position position="254"/>
    </location>
</feature>
<evidence type="ECO:0000259" key="7">
    <source>
        <dbReference type="Pfam" id="PF10277"/>
    </source>
</evidence>
<evidence type="ECO:0000256" key="4">
    <source>
        <dbReference type="ARBA" id="ARBA00022989"/>
    </source>
</evidence>
<dbReference type="AlphaFoldDB" id="A0A087T3R5"/>
<dbReference type="GO" id="GO:0012505">
    <property type="term" value="C:endomembrane system"/>
    <property type="evidence" value="ECO:0007669"/>
    <property type="project" value="UniProtKB-SubCell"/>
</dbReference>
<name>A0A087T3R5_STEMI</name>
<evidence type="ECO:0000313" key="9">
    <source>
        <dbReference type="Proteomes" id="UP000054359"/>
    </source>
</evidence>
<dbReference type="Proteomes" id="UP000054359">
    <property type="component" value="Unassembled WGS sequence"/>
</dbReference>
<feature type="transmembrane region" description="Helical" evidence="6">
    <location>
        <begin position="157"/>
        <end position="180"/>
    </location>
</feature>
<keyword evidence="4 6" id="KW-1133">Transmembrane helix</keyword>
<keyword evidence="5 6" id="KW-0472">Membrane</keyword>
<feature type="transmembrane region" description="Helical" evidence="6">
    <location>
        <begin position="126"/>
        <end position="145"/>
    </location>
</feature>
<feature type="transmembrane region" description="Helical" evidence="6">
    <location>
        <begin position="200"/>
        <end position="222"/>
    </location>
</feature>
<comment type="similarity">
    <text evidence="2">Belongs to the DRAM/TMEM150 family.</text>
</comment>
<feature type="transmembrane region" description="Helical" evidence="6">
    <location>
        <begin position="54"/>
        <end position="78"/>
    </location>
</feature>
<feature type="transmembrane region" description="Helical" evidence="6">
    <location>
        <begin position="99"/>
        <end position="120"/>
    </location>
</feature>
<accession>A0A087T3R5</accession>
<sequence length="254" mass="28170">MAQHSWQHLDRLPYIFGVVFITGILLPVTIALICERVTPYVPYISEGGGNFPEAGIFGIFIVISSYLSLNIMFLRYLVVEEMAAKVGNGLDVFLNKVSFILGFLSTFALIVVACFPTATVTQVHNTAAGIVCTCIVLYMNFHSWISLRMPSNKKVENIRLTITLCSSLAIVIIAIFGVLGSSQWTAEYWAGSKTPKDDGFVSYLVSASAEWILAVMFFLYLATYIPEFKNSSLELKLKLNIENRSTPRITVVKA</sequence>
<dbReference type="InterPro" id="IPR019402">
    <property type="entry name" value="CWH43_N"/>
</dbReference>
<gene>
    <name evidence="8" type="ORF">X975_12227</name>
</gene>